<dbReference type="Proteomes" id="UP000332594">
    <property type="component" value="Unassembled WGS sequence"/>
</dbReference>
<feature type="transmembrane region" description="Helical" evidence="1">
    <location>
        <begin position="27"/>
        <end position="49"/>
    </location>
</feature>
<dbReference type="OrthoDB" id="6504753at2"/>
<gene>
    <name evidence="2" type="ORF">IMO34_20485</name>
    <name evidence="3" type="ORF">NCTC13038_01169</name>
</gene>
<keyword evidence="1" id="KW-0812">Transmembrane</keyword>
<evidence type="ECO:0000313" key="3">
    <source>
        <dbReference type="EMBL" id="VFS67676.1"/>
    </source>
</evidence>
<evidence type="ECO:0000313" key="4">
    <source>
        <dbReference type="Proteomes" id="UP000332594"/>
    </source>
</evidence>
<evidence type="ECO:0000313" key="5">
    <source>
        <dbReference type="Proteomes" id="UP000594500"/>
    </source>
</evidence>
<evidence type="ECO:0000256" key="1">
    <source>
        <dbReference type="SAM" id="Phobius"/>
    </source>
</evidence>
<dbReference type="EMBL" id="CAADJG010000002">
    <property type="protein sequence ID" value="VFS67676.1"/>
    <property type="molecule type" value="Genomic_DNA"/>
</dbReference>
<dbReference type="GeneID" id="57506271"/>
<reference evidence="3 4" key="1">
    <citation type="submission" date="2019-03" db="EMBL/GenBank/DDBJ databases">
        <authorList>
            <consortium name="Pathogen Informatics"/>
        </authorList>
    </citation>
    <scope>NUCLEOTIDE SEQUENCE [LARGE SCALE GENOMIC DNA]</scope>
    <source>
        <strain evidence="3 4">NCTC13038</strain>
    </source>
</reference>
<organism evidence="2 5">
    <name type="scientific">Raoultella terrigena</name>
    <name type="common">Klebsiella terrigena</name>
    <dbReference type="NCBI Taxonomy" id="577"/>
    <lineage>
        <taxon>Bacteria</taxon>
        <taxon>Pseudomonadati</taxon>
        <taxon>Pseudomonadota</taxon>
        <taxon>Gammaproteobacteria</taxon>
        <taxon>Enterobacterales</taxon>
        <taxon>Enterobacteriaceae</taxon>
        <taxon>Klebsiella/Raoultella group</taxon>
        <taxon>Raoultella</taxon>
    </lineage>
</organism>
<accession>A0A1V2BT49</accession>
<sequence>MADNKVKLPGIKESQRLLNFEAASRNVGLVILLAIICIALAGGFSVGYFSEAEKTNPPGTLKIDYEYFGRLQKEFRLKITAHPQRGDKYVFSLGGDFNENYEPGSIWPQPDGMYSQGKTLYLIYNNVKNKGDFAIWLYVTPAKPGRSENSIQVNAEPEIRFWQFIYP</sequence>
<evidence type="ECO:0000313" key="2">
    <source>
        <dbReference type="EMBL" id="QPF07678.1"/>
    </source>
</evidence>
<reference evidence="2 5" key="2">
    <citation type="submission" date="2020-10" db="EMBL/GenBank/DDBJ databases">
        <title>Resistance determinants and their genetic context in bacteria from a longitudinal study of pigs reared under conventional and antibiotic-free husbandry practices.</title>
        <authorList>
            <person name="Poulin-Laprade D."/>
            <person name="Brouard J.-S."/>
            <person name="Gagnon N."/>
            <person name="Turcotte A."/>
            <person name="Langlois A."/>
            <person name="Matte J.J."/>
            <person name="Carrillo C.D."/>
            <person name="Zaheer R."/>
            <person name="McAllister T."/>
            <person name="Topp E."/>
            <person name="Talbot G."/>
        </authorList>
    </citation>
    <scope>NUCLEOTIDE SEQUENCE [LARGE SCALE GENOMIC DNA]</scope>
    <source>
        <strain evidence="2 5">Res13-Abat-PEB01-P1-04-A</strain>
    </source>
</reference>
<protein>
    <submittedName>
        <fullName evidence="2">Uncharacterized protein</fullName>
    </submittedName>
</protein>
<keyword evidence="1" id="KW-0472">Membrane</keyword>
<dbReference type="RefSeq" id="WP_041144411.1">
    <property type="nucleotide sequence ID" value="NZ_BJNO01000004.1"/>
</dbReference>
<dbReference type="EMBL" id="CP062916">
    <property type="protein sequence ID" value="QPF07678.1"/>
    <property type="molecule type" value="Genomic_DNA"/>
</dbReference>
<keyword evidence="1" id="KW-1133">Transmembrane helix</keyword>
<name>A0A1V2BT49_RAOTE</name>
<proteinExistence type="predicted"/>
<dbReference type="AlphaFoldDB" id="A0A1V2BT49"/>
<dbReference type="Proteomes" id="UP000594500">
    <property type="component" value="Chromosome"/>
</dbReference>